<proteinExistence type="predicted"/>
<evidence type="ECO:0000256" key="2">
    <source>
        <dbReference type="SAM" id="MobiDB-lite"/>
    </source>
</evidence>
<evidence type="ECO:0000313" key="5">
    <source>
        <dbReference type="Proteomes" id="UP000620124"/>
    </source>
</evidence>
<dbReference type="PROSITE" id="PS50837">
    <property type="entry name" value="NACHT"/>
    <property type="match status" value="1"/>
</dbReference>
<gene>
    <name evidence="4" type="ORF">MVEN_01179200</name>
</gene>
<accession>A0A8H6Y5Q8</accession>
<evidence type="ECO:0000313" key="4">
    <source>
        <dbReference type="EMBL" id="KAF7352160.1"/>
    </source>
</evidence>
<comment type="caution">
    <text evidence="4">The sequence shown here is derived from an EMBL/GenBank/DDBJ whole genome shotgun (WGS) entry which is preliminary data.</text>
</comment>
<keyword evidence="1" id="KW-0677">Repeat</keyword>
<keyword evidence="5" id="KW-1185">Reference proteome</keyword>
<feature type="domain" description="NACHT" evidence="3">
    <location>
        <begin position="205"/>
        <end position="352"/>
    </location>
</feature>
<dbReference type="InterPro" id="IPR056884">
    <property type="entry name" value="NPHP3-like_N"/>
</dbReference>
<reference evidence="4" key="1">
    <citation type="submission" date="2020-05" db="EMBL/GenBank/DDBJ databases">
        <title>Mycena genomes resolve the evolution of fungal bioluminescence.</title>
        <authorList>
            <person name="Tsai I.J."/>
        </authorList>
    </citation>
    <scope>NUCLEOTIDE SEQUENCE</scope>
    <source>
        <strain evidence="4">CCC161011</strain>
    </source>
</reference>
<dbReference type="Pfam" id="PF24883">
    <property type="entry name" value="NPHP3_N"/>
    <property type="match status" value="1"/>
</dbReference>
<protein>
    <submittedName>
        <fullName evidence="4">Putative nwd2 protein</fullName>
    </submittedName>
</protein>
<sequence>MPFLSNSSGFQITGGNFYEVAGDLKIQSDPPVRLALEDEDEGSSPDGPSTMHDYENTWADLSRYSLGAHGRAPSSSRRLPLQGTRLLHSGTGCLDSCLPPTDPLLDHEGNIQRPQSRKRRTLVPGPHRANRTCGEGARASIIINGGTFYTRSVTGEGGLNILHHATALGALHNSVDGFMDGTCLPGTRKEALDHLWRRSTGSGRRFLWLYGPAGTGKSAIARTFSERLDHAGRLGGCFFFKRGHPTCGNSKALFFTIAYQLALGIPGLRAPILRAVENNPSLVGRSMLAQLRQLILEPCQSFDKNRSPIVILIDGLDECEGQDTQQEVLSLLGQYCTGDSFPAFRFFIASRPEPHISESFTQSCLRASCSSLDVGQSFEDVRTYLGTEFDRIRREHRETMDSVAGFTDDKRFRPTDRLAAIHRNIRRDEMSPFAGFDRLYTQILAAIPDRPRLLAILCVVTTFKLSPRHIEQLLELRPGDRKLRRFERGSCEHGICVLQSLPVDLADTISVHHASFRDFLCDPTRSGEFYLGPHHITDLTRAVLRTLMRMAT</sequence>
<dbReference type="AlphaFoldDB" id="A0A8H6Y5Q8"/>
<evidence type="ECO:0000259" key="3">
    <source>
        <dbReference type="PROSITE" id="PS50837"/>
    </source>
</evidence>
<dbReference type="OrthoDB" id="4760524at2759"/>
<feature type="region of interest" description="Disordered" evidence="2">
    <location>
        <begin position="105"/>
        <end position="131"/>
    </location>
</feature>
<dbReference type="PANTHER" id="PTHR10039:SF14">
    <property type="entry name" value="NACHT DOMAIN-CONTAINING PROTEIN"/>
    <property type="match status" value="1"/>
</dbReference>
<evidence type="ECO:0000256" key="1">
    <source>
        <dbReference type="ARBA" id="ARBA00022737"/>
    </source>
</evidence>
<dbReference type="Gene3D" id="3.40.50.300">
    <property type="entry name" value="P-loop containing nucleotide triphosphate hydrolases"/>
    <property type="match status" value="1"/>
</dbReference>
<dbReference type="Proteomes" id="UP000620124">
    <property type="component" value="Unassembled WGS sequence"/>
</dbReference>
<organism evidence="4 5">
    <name type="scientific">Mycena venus</name>
    <dbReference type="NCBI Taxonomy" id="2733690"/>
    <lineage>
        <taxon>Eukaryota</taxon>
        <taxon>Fungi</taxon>
        <taxon>Dikarya</taxon>
        <taxon>Basidiomycota</taxon>
        <taxon>Agaricomycotina</taxon>
        <taxon>Agaricomycetes</taxon>
        <taxon>Agaricomycetidae</taxon>
        <taxon>Agaricales</taxon>
        <taxon>Marasmiineae</taxon>
        <taxon>Mycenaceae</taxon>
        <taxon>Mycena</taxon>
    </lineage>
</organism>
<dbReference type="PANTHER" id="PTHR10039">
    <property type="entry name" value="AMELOGENIN"/>
    <property type="match status" value="1"/>
</dbReference>
<name>A0A8H6Y5Q8_9AGAR</name>
<dbReference type="InterPro" id="IPR007111">
    <property type="entry name" value="NACHT_NTPase"/>
</dbReference>
<dbReference type="InterPro" id="IPR027417">
    <property type="entry name" value="P-loop_NTPase"/>
</dbReference>
<dbReference type="SUPFAM" id="SSF52540">
    <property type="entry name" value="P-loop containing nucleoside triphosphate hydrolases"/>
    <property type="match status" value="1"/>
</dbReference>
<dbReference type="EMBL" id="JACAZI010000009">
    <property type="protein sequence ID" value="KAF7352160.1"/>
    <property type="molecule type" value="Genomic_DNA"/>
</dbReference>